<feature type="region of interest" description="Disordered" evidence="6">
    <location>
        <begin position="1"/>
        <end position="70"/>
    </location>
</feature>
<dbReference type="VEuPathDB" id="FungiDB:SCHCODRAFT_02548256"/>
<feature type="compositionally biased region" description="Polar residues" evidence="6">
    <location>
        <begin position="171"/>
        <end position="184"/>
    </location>
</feature>
<dbReference type="Pfam" id="PF00172">
    <property type="entry name" value="Zn_clus"/>
    <property type="match status" value="1"/>
</dbReference>
<feature type="compositionally biased region" description="Low complexity" evidence="6">
    <location>
        <begin position="763"/>
        <end position="777"/>
    </location>
</feature>
<dbReference type="GO" id="GO:0008270">
    <property type="term" value="F:zinc ion binding"/>
    <property type="evidence" value="ECO:0007669"/>
    <property type="project" value="InterPro"/>
</dbReference>
<reference evidence="8 9" key="1">
    <citation type="journal article" date="2010" name="Nat. Biotechnol.">
        <title>Genome sequence of the model mushroom Schizophyllum commune.</title>
        <authorList>
            <person name="Ohm R.A."/>
            <person name="de Jong J.F."/>
            <person name="Lugones L.G."/>
            <person name="Aerts A."/>
            <person name="Kothe E."/>
            <person name="Stajich J.E."/>
            <person name="de Vries R.P."/>
            <person name="Record E."/>
            <person name="Levasseur A."/>
            <person name="Baker S.E."/>
            <person name="Bartholomew K.A."/>
            <person name="Coutinho P.M."/>
            <person name="Erdmann S."/>
            <person name="Fowler T.J."/>
            <person name="Gathman A.C."/>
            <person name="Lombard V."/>
            <person name="Henrissat B."/>
            <person name="Knabe N."/>
            <person name="Kuees U."/>
            <person name="Lilly W.W."/>
            <person name="Lindquist E."/>
            <person name="Lucas S."/>
            <person name="Magnuson J.K."/>
            <person name="Piumi F."/>
            <person name="Raudaskoski M."/>
            <person name="Salamov A."/>
            <person name="Schmutz J."/>
            <person name="Schwarze F.W.M.R."/>
            <person name="vanKuyk P.A."/>
            <person name="Horton J.S."/>
            <person name="Grigoriev I.V."/>
            <person name="Woesten H.A.B."/>
        </authorList>
    </citation>
    <scope>NUCLEOTIDE SEQUENCE [LARGE SCALE GENOMIC DNA]</scope>
    <source>
        <strain evidence="9">H4-8 / FGSC 9210</strain>
    </source>
</reference>
<accession>D8QAV3</accession>
<feature type="region of interest" description="Disordered" evidence="6">
    <location>
        <begin position="362"/>
        <end position="422"/>
    </location>
</feature>
<evidence type="ECO:0000313" key="8">
    <source>
        <dbReference type="EMBL" id="EFI94248.1"/>
    </source>
</evidence>
<dbReference type="SMART" id="SM00066">
    <property type="entry name" value="GAL4"/>
    <property type="match status" value="1"/>
</dbReference>
<feature type="non-terminal residue" evidence="8">
    <location>
        <position position="1004"/>
    </location>
</feature>
<dbReference type="HOGENOM" id="CLU_010791_0_0_1"/>
<keyword evidence="3" id="KW-0805">Transcription regulation</keyword>
<feature type="region of interest" description="Disordered" evidence="6">
    <location>
        <begin position="727"/>
        <end position="817"/>
    </location>
</feature>
<dbReference type="Gene3D" id="4.10.240.10">
    <property type="entry name" value="Zn(2)-C6 fungal-type DNA-binding domain"/>
    <property type="match status" value="1"/>
</dbReference>
<dbReference type="GO" id="GO:0005634">
    <property type="term" value="C:nucleus"/>
    <property type="evidence" value="ECO:0007669"/>
    <property type="project" value="UniProtKB-SubCell"/>
</dbReference>
<dbReference type="InParanoid" id="D8QAV3"/>
<dbReference type="InterPro" id="IPR050815">
    <property type="entry name" value="TF_fung"/>
</dbReference>
<feature type="compositionally biased region" description="Pro residues" evidence="6">
    <location>
        <begin position="321"/>
        <end position="335"/>
    </location>
</feature>
<dbReference type="InterPro" id="IPR036864">
    <property type="entry name" value="Zn2-C6_fun-type_DNA-bd_sf"/>
</dbReference>
<evidence type="ECO:0000256" key="4">
    <source>
        <dbReference type="ARBA" id="ARBA00023163"/>
    </source>
</evidence>
<feature type="compositionally biased region" description="Low complexity" evidence="6">
    <location>
        <begin position="370"/>
        <end position="384"/>
    </location>
</feature>
<keyword evidence="9" id="KW-1185">Reference proteome</keyword>
<feature type="compositionally biased region" description="Pro residues" evidence="6">
    <location>
        <begin position="146"/>
        <end position="155"/>
    </location>
</feature>
<protein>
    <recommendedName>
        <fullName evidence="7">Zn(2)-C6 fungal-type domain-containing protein</fullName>
    </recommendedName>
</protein>
<keyword evidence="2" id="KW-0479">Metal-binding</keyword>
<feature type="compositionally biased region" description="Basic and acidic residues" evidence="6">
    <location>
        <begin position="268"/>
        <end position="278"/>
    </location>
</feature>
<feature type="compositionally biased region" description="Basic and acidic residues" evidence="6">
    <location>
        <begin position="48"/>
        <end position="68"/>
    </location>
</feature>
<feature type="compositionally biased region" description="Low complexity" evidence="6">
    <location>
        <begin position="191"/>
        <end position="209"/>
    </location>
</feature>
<dbReference type="eggNOG" id="ENOG502QWTJ">
    <property type="taxonomic scope" value="Eukaryota"/>
</dbReference>
<dbReference type="EMBL" id="GL377309">
    <property type="protein sequence ID" value="EFI94248.1"/>
    <property type="molecule type" value="Genomic_DNA"/>
</dbReference>
<name>D8QAV3_SCHCM</name>
<dbReference type="GO" id="GO:0000981">
    <property type="term" value="F:DNA-binding transcription factor activity, RNA polymerase II-specific"/>
    <property type="evidence" value="ECO:0007669"/>
    <property type="project" value="InterPro"/>
</dbReference>
<dbReference type="SUPFAM" id="SSF57701">
    <property type="entry name" value="Zn2/Cys6 DNA-binding domain"/>
    <property type="match status" value="1"/>
</dbReference>
<keyword evidence="5" id="KW-0539">Nucleus</keyword>
<evidence type="ECO:0000256" key="2">
    <source>
        <dbReference type="ARBA" id="ARBA00022723"/>
    </source>
</evidence>
<feature type="region of interest" description="Disordered" evidence="6">
    <location>
        <begin position="237"/>
        <end position="284"/>
    </location>
</feature>
<dbReference type="InterPro" id="IPR001138">
    <property type="entry name" value="Zn2Cys6_DnaBD"/>
</dbReference>
<dbReference type="CDD" id="cd00067">
    <property type="entry name" value="GAL4"/>
    <property type="match status" value="1"/>
</dbReference>
<dbReference type="PANTHER" id="PTHR47338">
    <property type="entry name" value="ZN(II)2CYS6 TRANSCRIPTION FACTOR (EUROFUNG)-RELATED"/>
    <property type="match status" value="1"/>
</dbReference>
<dbReference type="AlphaFoldDB" id="D8QAV3"/>
<evidence type="ECO:0000256" key="1">
    <source>
        <dbReference type="ARBA" id="ARBA00004123"/>
    </source>
</evidence>
<feature type="compositionally biased region" description="Polar residues" evidence="6">
    <location>
        <begin position="391"/>
        <end position="403"/>
    </location>
</feature>
<feature type="region of interest" description="Disordered" evidence="6">
    <location>
        <begin position="312"/>
        <end position="335"/>
    </location>
</feature>
<evidence type="ECO:0000256" key="5">
    <source>
        <dbReference type="ARBA" id="ARBA00023242"/>
    </source>
</evidence>
<keyword evidence="4" id="KW-0804">Transcription</keyword>
<evidence type="ECO:0000256" key="6">
    <source>
        <dbReference type="SAM" id="MobiDB-lite"/>
    </source>
</evidence>
<dbReference type="OMA" id="STRPECN"/>
<feature type="domain" description="Zn(2)-C6 fungal-type" evidence="7">
    <location>
        <begin position="215"/>
        <end position="245"/>
    </location>
</feature>
<sequence>MTANTHLDPYLPYPAQAFPHSSDASRPVARPPAHAFTNALPPLGTENFPDKARYLNHRHDQQRARDQHAGTQVEDYALPPSVVGQQPPYPHVIQPPSAARDGAYSAFSAPYPVAHPPSMPEARRVDERRFIDRESPAARDARFLAPLPPVPPPEPRVAQLESPPPQRSPAVAQTTIPLESAGTSTERDAPPSRAQPSSSRSAANTRRASTNVVIACKQCRARKIKCDSTRPSCHNCKKRENPCEYDPVPKRRGPDKRPGTRQRACGKRPREDDGDRDPKRRRFDNSLTIIAEPGSAPLTDYAVVASRTADYTRSPTDYNPPIAPEYPPTPNDYPAAPPDFAPSSPYHSRLAPVTGALARDQNAQLEPTFSRRAGARGSSSTNSRALEKTTSHLSVLTVPTSPLESRPPQLESSRRRQRAGSMAQAGNSEWWARFLSAESSFRADTPHWLSFLHLESFFEDLYNDDIRPSIQPAFLLAALALAILMRSSEAEWGAQGRERALHYRNTARAHMGSATHIDLRLAEAAVILAVFELSLHPQYAPSEFPRALQEADRLIAGLGLCARDAADPDIVRFAPRQVPTVPGGRVSANSPRGCRCADAGAVTGWPAYTRSQEDRRSITDEESRRLCWAAVSLVAEHAAECAAFGRKVPRYFVGEAANLTILFPSETTDRANPVFRSADAPTQKETLSALYCRSMVLWQFVVRLGEAGGMLSEKATPLAEQEGAWMGQEGSFPSATPFSPTPGPFSPTSAPGARDSGAWTSEPRGAWPSAAGPSSSGENWSSERLRRDSGLQLQQINRTALERDSQTTVRPDSPWTPDEQVEAAQEAFGEAQAIEDALDLHTCVDDLGRPAGDADVVQVYLTREHIFNVRTTVSLVLRRLQGLGPPAYSPFPSRRQAEDWIDYQQEAIGRLGITALPEAPLHGIARIELAHRPFAAPWLANQLELTLSLIRQDRTLSGALDLAHDLLRAMLLARDLWPIPAYDERYVRLKSEVRKVINNDLSAA</sequence>
<comment type="subcellular location">
    <subcellularLocation>
        <location evidence="1">Nucleus</location>
    </subcellularLocation>
</comment>
<evidence type="ECO:0000256" key="3">
    <source>
        <dbReference type="ARBA" id="ARBA00023015"/>
    </source>
</evidence>
<evidence type="ECO:0000259" key="7">
    <source>
        <dbReference type="PROSITE" id="PS50048"/>
    </source>
</evidence>
<dbReference type="PROSITE" id="PS50048">
    <property type="entry name" value="ZN2_CY6_FUNGAL_2"/>
    <property type="match status" value="1"/>
</dbReference>
<dbReference type="Proteomes" id="UP000007431">
    <property type="component" value="Unassembled WGS sequence"/>
</dbReference>
<proteinExistence type="predicted"/>
<organism evidence="9">
    <name type="scientific">Schizophyllum commune (strain H4-8 / FGSC 9210)</name>
    <name type="common">Split gill fungus</name>
    <dbReference type="NCBI Taxonomy" id="578458"/>
    <lineage>
        <taxon>Eukaryota</taxon>
        <taxon>Fungi</taxon>
        <taxon>Dikarya</taxon>
        <taxon>Basidiomycota</taxon>
        <taxon>Agaricomycotina</taxon>
        <taxon>Agaricomycetes</taxon>
        <taxon>Agaricomycetidae</taxon>
        <taxon>Agaricales</taxon>
        <taxon>Schizophyllaceae</taxon>
        <taxon>Schizophyllum</taxon>
    </lineage>
</organism>
<dbReference type="PROSITE" id="PS00463">
    <property type="entry name" value="ZN2_CY6_FUNGAL_1"/>
    <property type="match status" value="1"/>
</dbReference>
<feature type="region of interest" description="Disordered" evidence="6">
    <location>
        <begin position="135"/>
        <end position="209"/>
    </location>
</feature>
<gene>
    <name evidence="8" type="ORF">SCHCODRAFT_111022</name>
</gene>
<dbReference type="PANTHER" id="PTHR47338:SF5">
    <property type="entry name" value="ZN(II)2CYS6 TRANSCRIPTION FACTOR (EUROFUNG)"/>
    <property type="match status" value="1"/>
</dbReference>
<evidence type="ECO:0000313" key="9">
    <source>
        <dbReference type="Proteomes" id="UP000007431"/>
    </source>
</evidence>